<reference evidence="2" key="1">
    <citation type="journal article" date="2013" name="Genome Announc.">
        <title>Complete Chromosome Sequence of Carnobacterium maltaromaticum LMA 28.</title>
        <authorList>
            <person name="Cailliez-Grimal C."/>
            <person name="Chaillou S."/>
            <person name="Anba-Mondoloni J."/>
            <person name="Loux V."/>
            <person name="Afzal M.I."/>
            <person name="Rahman A."/>
            <person name="Kergourlay G."/>
            <person name="Champomier-Verges M.C."/>
            <person name="Zagorec M."/>
            <person name="Dalgaard P."/>
            <person name="Leisner J.J."/>
            <person name="Prevost H."/>
            <person name="Revol-Junelles A.M."/>
            <person name="Borges F."/>
        </authorList>
    </citation>
    <scope>NUCLEOTIDE SEQUENCE</scope>
    <source>
        <strain evidence="2">LMA28</strain>
    </source>
</reference>
<evidence type="ECO:0000313" key="2">
    <source>
        <dbReference type="Proteomes" id="UP000000212"/>
    </source>
</evidence>
<name>K8EHD8_CARML</name>
<gene>
    <name evidence="1" type="ORF">BN424_1827</name>
</gene>
<dbReference type="AlphaFoldDB" id="K8EHD8"/>
<sequence>MNNNSELPIFEVLIFIISSKSSEEIETTNFIFGNGSIGANAGYYKYFRLIPPGLQEIKVNSGGSAMGGERSVPVIFFKDTSGNGWYRNHNGKLISKDNYLEYLREVGLPNPIY</sequence>
<dbReference type="Proteomes" id="UP000000212">
    <property type="component" value="Chromosome"/>
</dbReference>
<dbReference type="KEGG" id="cml:BN424_1827"/>
<dbReference type="EMBL" id="HE999757">
    <property type="protein sequence ID" value="CCO11268.2"/>
    <property type="molecule type" value="Genomic_DNA"/>
</dbReference>
<protein>
    <submittedName>
        <fullName evidence="1">Uncharacterized protein</fullName>
    </submittedName>
</protein>
<dbReference type="HOGENOM" id="CLU_2128976_0_0_9"/>
<proteinExistence type="predicted"/>
<keyword evidence="2" id="KW-1185">Reference proteome</keyword>
<organism evidence="1 2">
    <name type="scientific">Carnobacterium maltaromaticum LMA28</name>
    <dbReference type="NCBI Taxonomy" id="1234679"/>
    <lineage>
        <taxon>Bacteria</taxon>
        <taxon>Bacillati</taxon>
        <taxon>Bacillota</taxon>
        <taxon>Bacilli</taxon>
        <taxon>Lactobacillales</taxon>
        <taxon>Carnobacteriaceae</taxon>
        <taxon>Carnobacterium</taxon>
    </lineage>
</organism>
<dbReference type="RefSeq" id="WP_015076494.1">
    <property type="nucleotide sequence ID" value="NC_019425.2"/>
</dbReference>
<accession>K8EHD8</accession>
<evidence type="ECO:0000313" key="1">
    <source>
        <dbReference type="EMBL" id="CCO11268.2"/>
    </source>
</evidence>